<dbReference type="InterPro" id="IPR000843">
    <property type="entry name" value="HTH_LacI"/>
</dbReference>
<accession>A0A975G7Y4</accession>
<organism evidence="6 7">
    <name type="scientific">Luteolibacter ambystomatis</name>
    <dbReference type="NCBI Taxonomy" id="2824561"/>
    <lineage>
        <taxon>Bacteria</taxon>
        <taxon>Pseudomonadati</taxon>
        <taxon>Verrucomicrobiota</taxon>
        <taxon>Verrucomicrobiia</taxon>
        <taxon>Verrucomicrobiales</taxon>
        <taxon>Verrucomicrobiaceae</taxon>
        <taxon>Luteolibacter</taxon>
    </lineage>
</organism>
<protein>
    <submittedName>
        <fullName evidence="6">LacI family DNA-binding transcriptional regulator</fullName>
    </submittedName>
</protein>
<dbReference type="PROSITE" id="PS50932">
    <property type="entry name" value="HTH_LACI_2"/>
    <property type="match status" value="1"/>
</dbReference>
<dbReference type="AlphaFoldDB" id="A0A975G7Y4"/>
<dbReference type="Proteomes" id="UP000676169">
    <property type="component" value="Chromosome"/>
</dbReference>
<dbReference type="GO" id="GO:0000976">
    <property type="term" value="F:transcription cis-regulatory region binding"/>
    <property type="evidence" value="ECO:0007669"/>
    <property type="project" value="TreeGrafter"/>
</dbReference>
<evidence type="ECO:0000256" key="3">
    <source>
        <dbReference type="ARBA" id="ARBA00023125"/>
    </source>
</evidence>
<evidence type="ECO:0000256" key="2">
    <source>
        <dbReference type="ARBA" id="ARBA00023015"/>
    </source>
</evidence>
<dbReference type="Gene3D" id="1.10.260.40">
    <property type="entry name" value="lambda repressor-like DNA-binding domains"/>
    <property type="match status" value="1"/>
</dbReference>
<sequence>MNTPSILHRVTQKDLAKALKIAQSTVSMALRDDPSIPAGTREEIRQAAQEMGYRPNPTGTALAHFRASSRNQPVHAALAWLNCWEDPLKLRSYGEFDGYWHGAADAADSFGYRLEEFVVDRRMTLERLGGILRTRHIHGILLPPGPLPAGWERFDWEAFSVVRLSHPARQNDLVACTVAGDQMKNGLLAFDSMRQLGYSRIGYCGLYWQERLFCAGYLWGQHHAEEEAKVPPLLLGNSERDEWWQRFGAWYELHRPDAILTDLPEVPEMLAAMGRKVPADVGLAAMGVLDCGIRAGINQNPREIGRTGVTVLTSLIHERNFGLPPVRRSMLIGGSWVNGPELPNRRIHPDCQT</sequence>
<keyword evidence="2" id="KW-0805">Transcription regulation</keyword>
<proteinExistence type="predicted"/>
<dbReference type="RefSeq" id="WP_211631143.1">
    <property type="nucleotide sequence ID" value="NZ_CP073100.1"/>
</dbReference>
<evidence type="ECO:0000256" key="4">
    <source>
        <dbReference type="ARBA" id="ARBA00023163"/>
    </source>
</evidence>
<dbReference type="SMART" id="SM00354">
    <property type="entry name" value="HTH_LACI"/>
    <property type="match status" value="1"/>
</dbReference>
<keyword evidence="3 6" id="KW-0238">DNA-binding</keyword>
<dbReference type="InterPro" id="IPR028082">
    <property type="entry name" value="Peripla_BP_I"/>
</dbReference>
<dbReference type="Gene3D" id="3.40.50.2300">
    <property type="match status" value="2"/>
</dbReference>
<dbReference type="PANTHER" id="PTHR30146:SF148">
    <property type="entry name" value="HTH-TYPE TRANSCRIPTIONAL REPRESSOR PURR-RELATED"/>
    <property type="match status" value="1"/>
</dbReference>
<keyword evidence="7" id="KW-1185">Reference proteome</keyword>
<evidence type="ECO:0000313" key="7">
    <source>
        <dbReference type="Proteomes" id="UP000676169"/>
    </source>
</evidence>
<dbReference type="SUPFAM" id="SSF47413">
    <property type="entry name" value="lambda repressor-like DNA-binding domains"/>
    <property type="match status" value="1"/>
</dbReference>
<dbReference type="CDD" id="cd01392">
    <property type="entry name" value="HTH_LacI"/>
    <property type="match status" value="1"/>
</dbReference>
<evidence type="ECO:0000256" key="1">
    <source>
        <dbReference type="ARBA" id="ARBA00022491"/>
    </source>
</evidence>
<reference evidence="6" key="1">
    <citation type="submission" date="2021-04" db="EMBL/GenBank/DDBJ databases">
        <title>Luteolibacter sp. 32A isolated from the skin of an Anderson's salamander (Ambystoma andersonii).</title>
        <authorList>
            <person name="Spergser J."/>
            <person name="Busse H.-J."/>
        </authorList>
    </citation>
    <scope>NUCLEOTIDE SEQUENCE</scope>
    <source>
        <strain evidence="6">32A</strain>
    </source>
</reference>
<dbReference type="EMBL" id="CP073100">
    <property type="protein sequence ID" value="QUE51004.1"/>
    <property type="molecule type" value="Genomic_DNA"/>
</dbReference>
<evidence type="ECO:0000259" key="5">
    <source>
        <dbReference type="PROSITE" id="PS50932"/>
    </source>
</evidence>
<keyword evidence="1" id="KW-0678">Repressor</keyword>
<dbReference type="InterPro" id="IPR010982">
    <property type="entry name" value="Lambda_DNA-bd_dom_sf"/>
</dbReference>
<name>A0A975G7Y4_9BACT</name>
<keyword evidence="4" id="KW-0804">Transcription</keyword>
<dbReference type="GO" id="GO:0003700">
    <property type="term" value="F:DNA-binding transcription factor activity"/>
    <property type="evidence" value="ECO:0007669"/>
    <property type="project" value="TreeGrafter"/>
</dbReference>
<feature type="domain" description="HTH lacI-type" evidence="5">
    <location>
        <begin position="10"/>
        <end position="64"/>
    </location>
</feature>
<dbReference type="PANTHER" id="PTHR30146">
    <property type="entry name" value="LACI-RELATED TRANSCRIPTIONAL REPRESSOR"/>
    <property type="match status" value="1"/>
</dbReference>
<dbReference type="Pfam" id="PF00356">
    <property type="entry name" value="LacI"/>
    <property type="match status" value="1"/>
</dbReference>
<dbReference type="KEGG" id="lamb:KBB96_19380"/>
<dbReference type="SUPFAM" id="SSF53822">
    <property type="entry name" value="Periplasmic binding protein-like I"/>
    <property type="match status" value="1"/>
</dbReference>
<evidence type="ECO:0000313" key="6">
    <source>
        <dbReference type="EMBL" id="QUE51004.1"/>
    </source>
</evidence>
<gene>
    <name evidence="6" type="ORF">KBB96_19380</name>
</gene>